<dbReference type="Gene3D" id="3.10.490.20">
    <property type="match status" value="1"/>
</dbReference>
<proteinExistence type="predicted"/>
<evidence type="ECO:0000313" key="2">
    <source>
        <dbReference type="EMBL" id="CAF5143265.1"/>
    </source>
</evidence>
<dbReference type="PANTHER" id="PTHR22878:SF73">
    <property type="entry name" value="DYNEIN AXONEMAL HEAVY CHAIN 1"/>
    <property type="match status" value="1"/>
</dbReference>
<dbReference type="Proteomes" id="UP000681967">
    <property type="component" value="Unassembled WGS sequence"/>
</dbReference>
<sequence length="128" mass="14697">MNTVLTQEIIRYNRLLNMIHNSLQELLKAMKGLVVLSQALEEMSKSLFNNAVPVMWSKVAYPSLKPLASWVLDLIQRVEFVQAWVDHGIPNVFWISGFFFPQAFLTGTLQNFARKYVISIDTVSFGFQ</sequence>
<name>A0A8S3FX03_9BILA</name>
<evidence type="ECO:0000259" key="1">
    <source>
        <dbReference type="Pfam" id="PF18199"/>
    </source>
</evidence>
<dbReference type="AlphaFoldDB" id="A0A8S3FX03"/>
<dbReference type="Gene3D" id="1.20.1270.280">
    <property type="match status" value="1"/>
</dbReference>
<dbReference type="GO" id="GO:0030286">
    <property type="term" value="C:dynein complex"/>
    <property type="evidence" value="ECO:0007669"/>
    <property type="project" value="InterPro"/>
</dbReference>
<dbReference type="PANTHER" id="PTHR22878">
    <property type="entry name" value="DYNEIN HEAVY CHAIN 6, AXONEMAL-LIKE-RELATED"/>
    <property type="match status" value="1"/>
</dbReference>
<dbReference type="EMBL" id="CAJOBH010253240">
    <property type="protein sequence ID" value="CAF5143265.1"/>
    <property type="molecule type" value="Genomic_DNA"/>
</dbReference>
<dbReference type="GO" id="GO:0045505">
    <property type="term" value="F:dynein intermediate chain binding"/>
    <property type="evidence" value="ECO:0007669"/>
    <property type="project" value="InterPro"/>
</dbReference>
<gene>
    <name evidence="2" type="ORF">BYL167_LOCUS70629</name>
</gene>
<protein>
    <recommendedName>
        <fullName evidence="1">Dynein heavy chain C-terminal domain-containing protein</fullName>
    </recommendedName>
</protein>
<feature type="non-terminal residue" evidence="2">
    <location>
        <position position="1"/>
    </location>
</feature>
<dbReference type="Pfam" id="PF18199">
    <property type="entry name" value="Dynein_C"/>
    <property type="match status" value="1"/>
</dbReference>
<evidence type="ECO:0000313" key="3">
    <source>
        <dbReference type="Proteomes" id="UP000681967"/>
    </source>
</evidence>
<feature type="domain" description="Dynein heavy chain C-terminal" evidence="1">
    <location>
        <begin position="1"/>
        <end position="128"/>
    </location>
</feature>
<dbReference type="GO" id="GO:0051959">
    <property type="term" value="F:dynein light intermediate chain binding"/>
    <property type="evidence" value="ECO:0007669"/>
    <property type="project" value="InterPro"/>
</dbReference>
<reference evidence="2" key="1">
    <citation type="submission" date="2021-02" db="EMBL/GenBank/DDBJ databases">
        <authorList>
            <person name="Nowell W R."/>
        </authorList>
    </citation>
    <scope>NUCLEOTIDE SEQUENCE</scope>
</reference>
<organism evidence="2 3">
    <name type="scientific">Rotaria magnacalcarata</name>
    <dbReference type="NCBI Taxonomy" id="392030"/>
    <lineage>
        <taxon>Eukaryota</taxon>
        <taxon>Metazoa</taxon>
        <taxon>Spiralia</taxon>
        <taxon>Gnathifera</taxon>
        <taxon>Rotifera</taxon>
        <taxon>Eurotatoria</taxon>
        <taxon>Bdelloidea</taxon>
        <taxon>Philodinida</taxon>
        <taxon>Philodinidae</taxon>
        <taxon>Rotaria</taxon>
    </lineage>
</organism>
<comment type="caution">
    <text evidence="2">The sequence shown here is derived from an EMBL/GenBank/DDBJ whole genome shotgun (WGS) entry which is preliminary data.</text>
</comment>
<accession>A0A8S3FX03</accession>
<dbReference type="GO" id="GO:0007018">
    <property type="term" value="P:microtubule-based movement"/>
    <property type="evidence" value="ECO:0007669"/>
    <property type="project" value="InterPro"/>
</dbReference>
<dbReference type="InterPro" id="IPR026983">
    <property type="entry name" value="DHC"/>
</dbReference>
<dbReference type="InterPro" id="IPR041228">
    <property type="entry name" value="Dynein_C"/>
</dbReference>
<dbReference type="InterPro" id="IPR043160">
    <property type="entry name" value="Dynein_C_barrel"/>
</dbReference>